<evidence type="ECO:0000256" key="3">
    <source>
        <dbReference type="RuleBase" id="RU361161"/>
    </source>
</evidence>
<comment type="similarity">
    <text evidence="1 3">Belongs to the glycosyl hydrolase 3 family.</text>
</comment>
<dbReference type="PANTHER" id="PTHR30620">
    <property type="entry name" value="PERIPLASMIC BETA-GLUCOSIDASE-RELATED"/>
    <property type="match status" value="1"/>
</dbReference>
<evidence type="ECO:0000313" key="8">
    <source>
        <dbReference type="Proteomes" id="UP000199116"/>
    </source>
</evidence>
<dbReference type="Gene3D" id="3.40.50.1700">
    <property type="entry name" value="Glycoside hydrolase family 3 C-terminal domain"/>
    <property type="match status" value="1"/>
</dbReference>
<evidence type="ECO:0000259" key="4">
    <source>
        <dbReference type="Pfam" id="PF00933"/>
    </source>
</evidence>
<dbReference type="InterPro" id="IPR001764">
    <property type="entry name" value="Glyco_hydro_3_N"/>
</dbReference>
<feature type="domain" description="Fibronectin type III-like" evidence="6">
    <location>
        <begin position="711"/>
        <end position="747"/>
    </location>
</feature>
<protein>
    <submittedName>
        <fullName evidence="7">Beta-glucosidase</fullName>
    </submittedName>
</protein>
<reference evidence="8" key="1">
    <citation type="submission" date="2016-10" db="EMBL/GenBank/DDBJ databases">
        <authorList>
            <person name="Varghese N."/>
            <person name="Submissions S."/>
        </authorList>
    </citation>
    <scope>NUCLEOTIDE SEQUENCE [LARGE SCALE GENOMIC DNA]</scope>
    <source>
        <strain evidence="8">DSM 23515</strain>
    </source>
</reference>
<dbReference type="Gene3D" id="3.20.20.300">
    <property type="entry name" value="Glycoside hydrolase, family 3, N-terminal domain"/>
    <property type="match status" value="1"/>
</dbReference>
<evidence type="ECO:0000256" key="1">
    <source>
        <dbReference type="ARBA" id="ARBA00005336"/>
    </source>
</evidence>
<dbReference type="InterPro" id="IPR019800">
    <property type="entry name" value="Glyco_hydro_3_AS"/>
</dbReference>
<dbReference type="EMBL" id="FOOH01000004">
    <property type="protein sequence ID" value="SFF68245.1"/>
    <property type="molecule type" value="Genomic_DNA"/>
</dbReference>
<dbReference type="GO" id="GO:0008422">
    <property type="term" value="F:beta-glucosidase activity"/>
    <property type="evidence" value="ECO:0007669"/>
    <property type="project" value="TreeGrafter"/>
</dbReference>
<evidence type="ECO:0000259" key="6">
    <source>
        <dbReference type="Pfam" id="PF14310"/>
    </source>
</evidence>
<dbReference type="InterPro" id="IPR026891">
    <property type="entry name" value="Fn3-like"/>
</dbReference>
<keyword evidence="3" id="KW-0326">Glycosidase</keyword>
<name>A0A1I2KMQ9_9FLAO</name>
<dbReference type="AlphaFoldDB" id="A0A1I2KMQ9"/>
<dbReference type="Gene3D" id="2.60.40.10">
    <property type="entry name" value="Immunoglobulins"/>
    <property type="match status" value="1"/>
</dbReference>
<dbReference type="InterPro" id="IPR017853">
    <property type="entry name" value="GH"/>
</dbReference>
<dbReference type="InterPro" id="IPR002772">
    <property type="entry name" value="Glyco_hydro_3_C"/>
</dbReference>
<evidence type="ECO:0000313" key="7">
    <source>
        <dbReference type="EMBL" id="SFF68245.1"/>
    </source>
</evidence>
<feature type="domain" description="Glycoside hydrolase family 3 C-terminal" evidence="5">
    <location>
        <begin position="421"/>
        <end position="674"/>
    </location>
</feature>
<dbReference type="RefSeq" id="WP_143083618.1">
    <property type="nucleotide sequence ID" value="NZ_FOOH01000004.1"/>
</dbReference>
<dbReference type="PROSITE" id="PS00775">
    <property type="entry name" value="GLYCOSYL_HYDROL_F3"/>
    <property type="match status" value="1"/>
</dbReference>
<dbReference type="Pfam" id="PF14310">
    <property type="entry name" value="Fn3-like"/>
    <property type="match status" value="1"/>
</dbReference>
<dbReference type="Pfam" id="PF01915">
    <property type="entry name" value="Glyco_hydro_3_C"/>
    <property type="match status" value="1"/>
</dbReference>
<dbReference type="InterPro" id="IPR051915">
    <property type="entry name" value="Cellulose_Degrad_GH3"/>
</dbReference>
<dbReference type="Pfam" id="PF00933">
    <property type="entry name" value="Glyco_hydro_3"/>
    <property type="match status" value="1"/>
</dbReference>
<dbReference type="InterPro" id="IPR036962">
    <property type="entry name" value="Glyco_hydro_3_N_sf"/>
</dbReference>
<dbReference type="PRINTS" id="PR00133">
    <property type="entry name" value="GLHYDRLASE3"/>
</dbReference>
<gene>
    <name evidence="7" type="ORF">SAMN04488033_10465</name>
</gene>
<dbReference type="PANTHER" id="PTHR30620:SF123">
    <property type="entry name" value="BETA-XYLOSIDASE"/>
    <property type="match status" value="1"/>
</dbReference>
<accession>A0A1I2KMQ9</accession>
<keyword evidence="8" id="KW-1185">Reference proteome</keyword>
<dbReference type="SUPFAM" id="SSF51445">
    <property type="entry name" value="(Trans)glycosidases"/>
    <property type="match status" value="1"/>
</dbReference>
<dbReference type="Proteomes" id="UP000199116">
    <property type="component" value="Unassembled WGS sequence"/>
</dbReference>
<dbReference type="InterPro" id="IPR036881">
    <property type="entry name" value="Glyco_hydro_3_C_sf"/>
</dbReference>
<dbReference type="InterPro" id="IPR013783">
    <property type="entry name" value="Ig-like_fold"/>
</dbReference>
<dbReference type="GO" id="GO:0009251">
    <property type="term" value="P:glucan catabolic process"/>
    <property type="evidence" value="ECO:0007669"/>
    <property type="project" value="TreeGrafter"/>
</dbReference>
<evidence type="ECO:0000259" key="5">
    <source>
        <dbReference type="Pfam" id="PF01915"/>
    </source>
</evidence>
<feature type="domain" description="Glycoside hydrolase family 3 N-terminal" evidence="4">
    <location>
        <begin position="71"/>
        <end position="379"/>
    </location>
</feature>
<proteinExistence type="inferred from homology"/>
<keyword evidence="2 3" id="KW-0378">Hydrolase</keyword>
<organism evidence="7 8">
    <name type="scientific">Salegentibacter agarivorans</name>
    <dbReference type="NCBI Taxonomy" id="345907"/>
    <lineage>
        <taxon>Bacteria</taxon>
        <taxon>Pseudomonadati</taxon>
        <taxon>Bacteroidota</taxon>
        <taxon>Flavobacteriia</taxon>
        <taxon>Flavobacteriales</taxon>
        <taxon>Flavobacteriaceae</taxon>
        <taxon>Salegentibacter</taxon>
    </lineage>
</organism>
<sequence>MKNHKAYGINMTILKRISFNFQFCCIQKPIVSILLLSIFSLGSAQENNSKHYSNHEIEAKVDSVMATMSMEDKLAQITGPRLKEIMVDYEFSIEKCREVIPNGIGHFCQFSSGLIKSPEELRDLVRKIQHYLITETTNKIPAIFHEEAITDFATQGATTFPQQIGVGCSWNPEIVKKNARSTAQNMRAAGATFALSPMLDLSRSAHWNRIEESYGEDAYFTSRMGVAFANGLQGDDFKSGVAATVKHFAGYGTSNNNIKELYEEYLMPHEAAIKIADAKSVMPSYGKYKALAVTANPIMLDQILRQEIGFDGLVVSDYGAVNLIRKGHQQVENSVMATAMVINTGVDIELSSPVAYPPLPQAIKQGLVSEETINQSVKRSLLMKAKLGLLYRHPVIGKDGALDFDPPAYRNLAYETAKQSIVLLKNDGLLPLKKDIQNISLVGPNVATVHCLLGDYTYQSMILFWHGKEFDPTNPRLVTLKKGMENKLRKRVKIKHERGCDWSSPLETKIYTGSLGDDRLSKLRLLTIKDLSQPDLQNALKISEESDVIIAGMGENLYLCGEGRMRKGIRLPGEQEAFVEKLIATGKPVILVVFSGRQQLLSRFEEKCAAIIQAWFPGEESGNALADIIAGNVNPSAKLCVTYLKTESEQEINYKNGYDSNNLPQYPFGFGLSYTTFEYSNLRMEDVADVTGERFSISLDVRNTGKMDGTEIVQWYVSPKDKISTMKPIQLKGFQRVALKAGEKKRV</sequence>
<dbReference type="SUPFAM" id="SSF52279">
    <property type="entry name" value="Beta-D-glucan exohydrolase, C-terminal domain"/>
    <property type="match status" value="1"/>
</dbReference>
<evidence type="ECO:0000256" key="2">
    <source>
        <dbReference type="ARBA" id="ARBA00022801"/>
    </source>
</evidence>